<evidence type="ECO:0000313" key="3">
    <source>
        <dbReference type="EMBL" id="GLC50015.1"/>
    </source>
</evidence>
<comment type="caution">
    <text evidence="3">The sequence shown here is derived from an EMBL/GenBank/DDBJ whole genome shotgun (WGS) entry which is preliminary data.</text>
</comment>
<keyword evidence="2" id="KW-0812">Transmembrane</keyword>
<evidence type="ECO:0000256" key="1">
    <source>
        <dbReference type="SAM" id="MobiDB-lite"/>
    </source>
</evidence>
<accession>A0A9W6BDX6</accession>
<organism evidence="3 4">
    <name type="scientific">Pleodorina starrii</name>
    <dbReference type="NCBI Taxonomy" id="330485"/>
    <lineage>
        <taxon>Eukaryota</taxon>
        <taxon>Viridiplantae</taxon>
        <taxon>Chlorophyta</taxon>
        <taxon>core chlorophytes</taxon>
        <taxon>Chlorophyceae</taxon>
        <taxon>CS clade</taxon>
        <taxon>Chlamydomonadales</taxon>
        <taxon>Volvocaceae</taxon>
        <taxon>Pleodorina</taxon>
    </lineage>
</organism>
<protein>
    <submittedName>
        <fullName evidence="3">Uncharacterized protein</fullName>
    </submittedName>
</protein>
<keyword evidence="2" id="KW-1133">Transmembrane helix</keyword>
<evidence type="ECO:0000313" key="4">
    <source>
        <dbReference type="Proteomes" id="UP001165080"/>
    </source>
</evidence>
<reference evidence="3 4" key="1">
    <citation type="journal article" date="2023" name="Commun. Biol.">
        <title>Reorganization of the ancestral sex-determining regions during the evolution of trioecy in Pleodorina starrii.</title>
        <authorList>
            <person name="Takahashi K."/>
            <person name="Suzuki S."/>
            <person name="Kawai-Toyooka H."/>
            <person name="Yamamoto K."/>
            <person name="Hamaji T."/>
            <person name="Ootsuki R."/>
            <person name="Yamaguchi H."/>
            <person name="Kawachi M."/>
            <person name="Higashiyama T."/>
            <person name="Nozaki H."/>
        </authorList>
    </citation>
    <scope>NUCLEOTIDE SEQUENCE [LARGE SCALE GENOMIC DNA]</scope>
    <source>
        <strain evidence="3 4">NIES-4479</strain>
    </source>
</reference>
<proteinExistence type="predicted"/>
<name>A0A9W6BDX6_9CHLO</name>
<dbReference type="EMBL" id="BRXU01000003">
    <property type="protein sequence ID" value="GLC50015.1"/>
    <property type="molecule type" value="Genomic_DNA"/>
</dbReference>
<keyword evidence="4" id="KW-1185">Reference proteome</keyword>
<evidence type="ECO:0000256" key="2">
    <source>
        <dbReference type="SAM" id="Phobius"/>
    </source>
</evidence>
<gene>
    <name evidence="3" type="primary">PLESTMB000664</name>
    <name evidence="3" type="ORF">PLESTB_000333200</name>
</gene>
<feature type="region of interest" description="Disordered" evidence="1">
    <location>
        <begin position="63"/>
        <end position="86"/>
    </location>
</feature>
<feature type="transmembrane region" description="Helical" evidence="2">
    <location>
        <begin position="35"/>
        <end position="55"/>
    </location>
</feature>
<dbReference type="Proteomes" id="UP001165080">
    <property type="component" value="Unassembled WGS sequence"/>
</dbReference>
<sequence length="86" mass="9532">MARLIPWPSPSPGASFPPEDAGMRLFTRCWLLPPLPLLLLLLMMSLSLLLLLMLLRSELSKALNRRHRKKDAKGEEAAGGKGGKKK</sequence>
<keyword evidence="2" id="KW-0472">Membrane</keyword>
<dbReference type="AlphaFoldDB" id="A0A9W6BDX6"/>